<dbReference type="HOGENOM" id="CLU_484018_0_0_1"/>
<dbReference type="AlphaFoldDB" id="A0A0C3CDB3"/>
<dbReference type="EMBL" id="KN831770">
    <property type="protein sequence ID" value="KIM46770.1"/>
    <property type="molecule type" value="Genomic_DNA"/>
</dbReference>
<reference evidence="1 2" key="1">
    <citation type="submission" date="2014-04" db="EMBL/GenBank/DDBJ databases">
        <authorList>
            <consortium name="DOE Joint Genome Institute"/>
            <person name="Kuo A."/>
            <person name="Gay G."/>
            <person name="Dore J."/>
            <person name="Kohler A."/>
            <person name="Nagy L.G."/>
            <person name="Floudas D."/>
            <person name="Copeland A."/>
            <person name="Barry K.W."/>
            <person name="Cichocki N."/>
            <person name="Veneault-Fourrey C."/>
            <person name="LaButti K."/>
            <person name="Lindquist E.A."/>
            <person name="Lipzen A."/>
            <person name="Lundell T."/>
            <person name="Morin E."/>
            <person name="Murat C."/>
            <person name="Sun H."/>
            <person name="Tunlid A."/>
            <person name="Henrissat B."/>
            <person name="Grigoriev I.V."/>
            <person name="Hibbett D.S."/>
            <person name="Martin F."/>
            <person name="Nordberg H.P."/>
            <person name="Cantor M.N."/>
            <person name="Hua S.X."/>
        </authorList>
    </citation>
    <scope>NUCLEOTIDE SEQUENCE [LARGE SCALE GENOMIC DNA]</scope>
    <source>
        <strain evidence="2">h7</strain>
    </source>
</reference>
<evidence type="ECO:0000313" key="1">
    <source>
        <dbReference type="EMBL" id="KIM46770.1"/>
    </source>
</evidence>
<dbReference type="SUPFAM" id="SSF48452">
    <property type="entry name" value="TPR-like"/>
    <property type="match status" value="1"/>
</dbReference>
<organism evidence="1 2">
    <name type="scientific">Hebeloma cylindrosporum</name>
    <dbReference type="NCBI Taxonomy" id="76867"/>
    <lineage>
        <taxon>Eukaryota</taxon>
        <taxon>Fungi</taxon>
        <taxon>Dikarya</taxon>
        <taxon>Basidiomycota</taxon>
        <taxon>Agaricomycotina</taxon>
        <taxon>Agaricomycetes</taxon>
        <taxon>Agaricomycetidae</taxon>
        <taxon>Agaricales</taxon>
        <taxon>Agaricineae</taxon>
        <taxon>Hymenogastraceae</taxon>
        <taxon>Hebeloma</taxon>
    </lineage>
</organism>
<dbReference type="OrthoDB" id="3052556at2759"/>
<keyword evidence="2" id="KW-1185">Reference proteome</keyword>
<name>A0A0C3CDB3_HEBCY</name>
<gene>
    <name evidence="1" type="ORF">M413DRAFT_262228</name>
</gene>
<protein>
    <recommendedName>
        <fullName evidence="3">MalT-like TPR region domain-containing protein</fullName>
    </recommendedName>
</protein>
<reference evidence="2" key="2">
    <citation type="submission" date="2015-01" db="EMBL/GenBank/DDBJ databases">
        <title>Evolutionary Origins and Diversification of the Mycorrhizal Mutualists.</title>
        <authorList>
            <consortium name="DOE Joint Genome Institute"/>
            <consortium name="Mycorrhizal Genomics Consortium"/>
            <person name="Kohler A."/>
            <person name="Kuo A."/>
            <person name="Nagy L.G."/>
            <person name="Floudas D."/>
            <person name="Copeland A."/>
            <person name="Barry K.W."/>
            <person name="Cichocki N."/>
            <person name="Veneault-Fourrey C."/>
            <person name="LaButti K."/>
            <person name="Lindquist E.A."/>
            <person name="Lipzen A."/>
            <person name="Lundell T."/>
            <person name="Morin E."/>
            <person name="Murat C."/>
            <person name="Riley R."/>
            <person name="Ohm R."/>
            <person name="Sun H."/>
            <person name="Tunlid A."/>
            <person name="Henrissat B."/>
            <person name="Grigoriev I.V."/>
            <person name="Hibbett D.S."/>
            <person name="Martin F."/>
        </authorList>
    </citation>
    <scope>NUCLEOTIDE SEQUENCE [LARGE SCALE GENOMIC DNA]</scope>
    <source>
        <strain evidence="2">h7</strain>
    </source>
</reference>
<dbReference type="InterPro" id="IPR011990">
    <property type="entry name" value="TPR-like_helical_dom_sf"/>
</dbReference>
<dbReference type="Proteomes" id="UP000053424">
    <property type="component" value="Unassembled WGS sequence"/>
</dbReference>
<evidence type="ECO:0008006" key="3">
    <source>
        <dbReference type="Google" id="ProtNLM"/>
    </source>
</evidence>
<evidence type="ECO:0000313" key="2">
    <source>
        <dbReference type="Proteomes" id="UP000053424"/>
    </source>
</evidence>
<sequence>MRSNFPPSANIDWTTHRLPHIEPDASRQIYTDIDPSAAGHKALDELLAALGHMPYAISLVATLGKESEFPPDTLLQMWREGGTGMLEEEIDRSISLSVDSKLMRSPEAQSLFKILSMLPAGTTRDRLSWWAPELLVKLPLAISILNRTALIATSGEPSNPTIFVYPVVQSYMEHSGRISLGDRISLQEAAFKFILGHKSSPGEPSFKDDLKALMTEDTNLQGILTFAARQRLQNLDKPDDLPVAKVTDEMLLDSLVAFGLYQLWSKPRLGVADLAVKVARHLDSKHHLAEALSCLGQIFHHLAKYKEERLALQEARSLFRSISNPLRASQVGFLIAFSHGYHGDRRQLDGLLKEVSADLTARDEPRLRGIAQLTIGFGLWYTGNSNEALEALSIAQEAFKGIGPTFDTAQHAYTTCICYLQLRRYSEAMDAAKLAVKQWEYLALDPRANLARELEGICLLMLGDYDGALRVFEGCLKKARLMGDILLTGQVFEFIAQIFEHKREITFVRLGYESALEQYKAIGNTTIASQGRWRCEHNLSVLDKIQDETNIDDLMRQMKHRYN</sequence>
<accession>A0A0C3CDB3</accession>
<dbReference type="Gene3D" id="1.25.40.10">
    <property type="entry name" value="Tetratricopeptide repeat domain"/>
    <property type="match status" value="1"/>
</dbReference>
<proteinExistence type="predicted"/>